<comment type="caution">
    <text evidence="1">The sequence shown here is derived from an EMBL/GenBank/DDBJ whole genome shotgun (WGS) entry which is preliminary data.</text>
</comment>
<protein>
    <submittedName>
        <fullName evidence="1">Uncharacterized protein</fullName>
    </submittedName>
</protein>
<accession>A0ACB9FIR5</accession>
<reference evidence="1 2" key="2">
    <citation type="journal article" date="2022" name="Mol. Ecol. Resour.">
        <title>The genomes of chicory, endive, great burdock and yacon provide insights into Asteraceae paleo-polyploidization history and plant inulin production.</title>
        <authorList>
            <person name="Fan W."/>
            <person name="Wang S."/>
            <person name="Wang H."/>
            <person name="Wang A."/>
            <person name="Jiang F."/>
            <person name="Liu H."/>
            <person name="Zhao H."/>
            <person name="Xu D."/>
            <person name="Zhang Y."/>
        </authorList>
    </citation>
    <scope>NUCLEOTIDE SEQUENCE [LARGE SCALE GENOMIC DNA]</scope>
    <source>
        <strain evidence="2">cv. Niubang</strain>
    </source>
</reference>
<reference evidence="2" key="1">
    <citation type="journal article" date="2022" name="Mol. Ecol. Resour.">
        <title>The genomes of chicory, endive, great burdock and yacon provide insights into Asteraceae palaeo-polyploidization history and plant inulin production.</title>
        <authorList>
            <person name="Fan W."/>
            <person name="Wang S."/>
            <person name="Wang H."/>
            <person name="Wang A."/>
            <person name="Jiang F."/>
            <person name="Liu H."/>
            <person name="Zhao H."/>
            <person name="Xu D."/>
            <person name="Zhang Y."/>
        </authorList>
    </citation>
    <scope>NUCLEOTIDE SEQUENCE [LARGE SCALE GENOMIC DNA]</scope>
    <source>
        <strain evidence="2">cv. Niubang</strain>
    </source>
</reference>
<dbReference type="EMBL" id="CM042047">
    <property type="protein sequence ID" value="KAI3770688.1"/>
    <property type="molecule type" value="Genomic_DNA"/>
</dbReference>
<sequence>MSPFDCAFADFLSGNHLDATPNPSANQDDEEENDETLEILDQEGDEKDDEDDEADGFVLQRIPCPSLKSHQLKVRGPPSSSPTKVRAKHLLLKATFRCCA</sequence>
<organism evidence="1 2">
    <name type="scientific">Arctium lappa</name>
    <name type="common">Greater burdock</name>
    <name type="synonym">Lappa major</name>
    <dbReference type="NCBI Taxonomy" id="4217"/>
    <lineage>
        <taxon>Eukaryota</taxon>
        <taxon>Viridiplantae</taxon>
        <taxon>Streptophyta</taxon>
        <taxon>Embryophyta</taxon>
        <taxon>Tracheophyta</taxon>
        <taxon>Spermatophyta</taxon>
        <taxon>Magnoliopsida</taxon>
        <taxon>eudicotyledons</taxon>
        <taxon>Gunneridae</taxon>
        <taxon>Pentapetalae</taxon>
        <taxon>asterids</taxon>
        <taxon>campanulids</taxon>
        <taxon>Asterales</taxon>
        <taxon>Asteraceae</taxon>
        <taxon>Carduoideae</taxon>
        <taxon>Cardueae</taxon>
        <taxon>Arctiinae</taxon>
        <taxon>Arctium</taxon>
    </lineage>
</organism>
<name>A0ACB9FIR5_ARCLA</name>
<proteinExistence type="predicted"/>
<dbReference type="Proteomes" id="UP001055879">
    <property type="component" value="Linkage Group LG01"/>
</dbReference>
<evidence type="ECO:0000313" key="1">
    <source>
        <dbReference type="EMBL" id="KAI3770688.1"/>
    </source>
</evidence>
<keyword evidence="2" id="KW-1185">Reference proteome</keyword>
<gene>
    <name evidence="1" type="ORF">L6452_01829</name>
</gene>
<evidence type="ECO:0000313" key="2">
    <source>
        <dbReference type="Proteomes" id="UP001055879"/>
    </source>
</evidence>